<evidence type="ECO:0000256" key="4">
    <source>
        <dbReference type="ARBA" id="ARBA00022837"/>
    </source>
</evidence>
<dbReference type="Gene3D" id="3.40.720.10">
    <property type="entry name" value="Alkaline Phosphatase, subunit A"/>
    <property type="match status" value="1"/>
</dbReference>
<gene>
    <name evidence="6" type="ORF">DI556_06375</name>
</gene>
<evidence type="ECO:0000313" key="6">
    <source>
        <dbReference type="EMBL" id="PZQ50739.1"/>
    </source>
</evidence>
<reference evidence="6 7" key="1">
    <citation type="submission" date="2017-08" db="EMBL/GenBank/DDBJ databases">
        <title>Infants hospitalized years apart are colonized by the same room-sourced microbial strains.</title>
        <authorList>
            <person name="Brooks B."/>
            <person name="Olm M.R."/>
            <person name="Firek B.A."/>
            <person name="Baker R."/>
            <person name="Thomas B.C."/>
            <person name="Morowitz M.J."/>
            <person name="Banfield J.F."/>
        </authorList>
    </citation>
    <scope>NUCLEOTIDE SEQUENCE [LARGE SCALE GENOMIC DNA]</scope>
    <source>
        <strain evidence="6">S2_005_002_R2_34</strain>
    </source>
</reference>
<evidence type="ECO:0000313" key="7">
    <source>
        <dbReference type="Proteomes" id="UP000249185"/>
    </source>
</evidence>
<dbReference type="SUPFAM" id="SSF53649">
    <property type="entry name" value="Alkaline phosphatase-like"/>
    <property type="match status" value="1"/>
</dbReference>
<dbReference type="CDD" id="cd16152">
    <property type="entry name" value="sulfatase_like"/>
    <property type="match status" value="1"/>
</dbReference>
<dbReference type="GO" id="GO:0046872">
    <property type="term" value="F:metal ion binding"/>
    <property type="evidence" value="ECO:0007669"/>
    <property type="project" value="UniProtKB-KW"/>
</dbReference>
<dbReference type="InterPro" id="IPR050738">
    <property type="entry name" value="Sulfatase"/>
</dbReference>
<dbReference type="PANTHER" id="PTHR42693">
    <property type="entry name" value="ARYLSULFATASE FAMILY MEMBER"/>
    <property type="match status" value="1"/>
</dbReference>
<name>A0A2W5NEV7_RHOSU</name>
<evidence type="ECO:0000256" key="3">
    <source>
        <dbReference type="ARBA" id="ARBA00022801"/>
    </source>
</evidence>
<dbReference type="GO" id="GO:0004065">
    <property type="term" value="F:arylsulfatase activity"/>
    <property type="evidence" value="ECO:0007669"/>
    <property type="project" value="TreeGrafter"/>
</dbReference>
<dbReference type="PROSITE" id="PS00149">
    <property type="entry name" value="SULFATASE_2"/>
    <property type="match status" value="1"/>
</dbReference>
<dbReference type="AlphaFoldDB" id="A0A2W5NEV7"/>
<dbReference type="InterPro" id="IPR000917">
    <property type="entry name" value="Sulfatase_N"/>
</dbReference>
<comment type="caution">
    <text evidence="6">The sequence shown here is derived from an EMBL/GenBank/DDBJ whole genome shotgun (WGS) entry which is preliminary data.</text>
</comment>
<dbReference type="Pfam" id="PF00884">
    <property type="entry name" value="Sulfatase"/>
    <property type="match status" value="1"/>
</dbReference>
<dbReference type="InterPro" id="IPR024607">
    <property type="entry name" value="Sulfatase_CS"/>
</dbReference>
<protein>
    <submittedName>
        <fullName evidence="6">Arylsulfatase</fullName>
    </submittedName>
</protein>
<dbReference type="PROSITE" id="PS00523">
    <property type="entry name" value="SULFATASE_1"/>
    <property type="match status" value="1"/>
</dbReference>
<dbReference type="InterPro" id="IPR017850">
    <property type="entry name" value="Alkaline_phosphatase_core_sf"/>
</dbReference>
<keyword evidence="2" id="KW-0479">Metal-binding</keyword>
<proteinExistence type="inferred from homology"/>
<dbReference type="PANTHER" id="PTHR42693:SF53">
    <property type="entry name" value="ENDO-4-O-SULFATASE"/>
    <property type="match status" value="1"/>
</dbReference>
<keyword evidence="3" id="KW-0378">Hydrolase</keyword>
<feature type="domain" description="Sulfatase N-terminal" evidence="5">
    <location>
        <begin position="6"/>
        <end position="315"/>
    </location>
</feature>
<evidence type="ECO:0000256" key="2">
    <source>
        <dbReference type="ARBA" id="ARBA00022723"/>
    </source>
</evidence>
<keyword evidence="4" id="KW-0106">Calcium</keyword>
<evidence type="ECO:0000256" key="1">
    <source>
        <dbReference type="ARBA" id="ARBA00008779"/>
    </source>
</evidence>
<evidence type="ECO:0000259" key="5">
    <source>
        <dbReference type="Pfam" id="PF00884"/>
    </source>
</evidence>
<sequence length="462" mass="51797">MADRKPNVIVFFTDQQRHDTTGAHGNPMGLTPNFDRLARAGTHVYNSFACQPLCGPARASLMTGRWATQTGVFRNEVTLPRDMETLPKVFARNGYRTGYIGKWHLAGVEPVPAEARGGWQDWLASNNLEFISDAYDCVLFDAAGEEKKLPGYRVDAMTDAAIRYVDAHREEPFLLMISFLEPHHQNHTDNYPAPEGYAEAMDAKLWTPPDLVALGGTSPWHLAGYYGMVKRLDEAFGRMMDALRSLDLLDDTIVMFTSDHACHFKTRNAEYKRSCHESAARVPTMITGPGFMAGGQVRALFSTPDIAPTLIDAAGLEVPDEMEGSSLLPVVRDARAPWRDDVFFQISETETGRALRTHRWKYGVTAEYDHDAPSAESYREAYLYDLEADPWEMVNLAGMEAFEPVAADLRARLLSWIARIEDGAAPEIVPAERRGSRQLRLDKRMLKDEYSRDTKLGMEPGD</sequence>
<dbReference type="EMBL" id="QFPW01000003">
    <property type="protein sequence ID" value="PZQ50739.1"/>
    <property type="molecule type" value="Genomic_DNA"/>
</dbReference>
<dbReference type="Proteomes" id="UP000249185">
    <property type="component" value="Unassembled WGS sequence"/>
</dbReference>
<comment type="similarity">
    <text evidence="1">Belongs to the sulfatase family.</text>
</comment>
<accession>A0A2W5NEV7</accession>
<organism evidence="6 7">
    <name type="scientific">Rhodovulum sulfidophilum</name>
    <name type="common">Rhodobacter sulfidophilus</name>
    <dbReference type="NCBI Taxonomy" id="35806"/>
    <lineage>
        <taxon>Bacteria</taxon>
        <taxon>Pseudomonadati</taxon>
        <taxon>Pseudomonadota</taxon>
        <taxon>Alphaproteobacteria</taxon>
        <taxon>Rhodobacterales</taxon>
        <taxon>Paracoccaceae</taxon>
        <taxon>Rhodovulum</taxon>
    </lineage>
</organism>